<organism evidence="8 9">
    <name type="scientific">Oikopleura dioica</name>
    <name type="common">Tunicate</name>
    <dbReference type="NCBI Taxonomy" id="34765"/>
    <lineage>
        <taxon>Eukaryota</taxon>
        <taxon>Metazoa</taxon>
        <taxon>Chordata</taxon>
        <taxon>Tunicata</taxon>
        <taxon>Appendicularia</taxon>
        <taxon>Copelata</taxon>
        <taxon>Oikopleuridae</taxon>
        <taxon>Oikopleura</taxon>
    </lineage>
</organism>
<reference evidence="8 9" key="1">
    <citation type="submission" date="2021-04" db="EMBL/GenBank/DDBJ databases">
        <authorList>
            <person name="Bliznina A."/>
        </authorList>
    </citation>
    <scope>NUCLEOTIDE SEQUENCE [LARGE SCALE GENOMIC DNA]</scope>
</reference>
<dbReference type="CDD" id="cd07981">
    <property type="entry name" value="HFD_TAF12"/>
    <property type="match status" value="1"/>
</dbReference>
<evidence type="ECO:0000256" key="4">
    <source>
        <dbReference type="ARBA" id="ARBA00023015"/>
    </source>
</evidence>
<evidence type="ECO:0000256" key="3">
    <source>
        <dbReference type="ARBA" id="ARBA00017484"/>
    </source>
</evidence>
<keyword evidence="6" id="KW-0539">Nucleus</keyword>
<accession>A0ABN7S662</accession>
<dbReference type="Gene3D" id="1.10.20.10">
    <property type="entry name" value="Histone, subunit A"/>
    <property type="match status" value="1"/>
</dbReference>
<dbReference type="InterPro" id="IPR037794">
    <property type="entry name" value="TAF12"/>
</dbReference>
<comment type="subcellular location">
    <subcellularLocation>
        <location evidence="1">Nucleus</location>
    </subcellularLocation>
</comment>
<evidence type="ECO:0000256" key="1">
    <source>
        <dbReference type="ARBA" id="ARBA00004123"/>
    </source>
</evidence>
<proteinExistence type="inferred from homology"/>
<feature type="domain" description="Transcription initiation factor TFIID subunit 12" evidence="7">
    <location>
        <begin position="104"/>
        <end position="170"/>
    </location>
</feature>
<dbReference type="SUPFAM" id="SSF47113">
    <property type="entry name" value="Histone-fold"/>
    <property type="match status" value="1"/>
</dbReference>
<dbReference type="Pfam" id="PF03847">
    <property type="entry name" value="TFIID_20kDa"/>
    <property type="match status" value="1"/>
</dbReference>
<dbReference type="PANTHER" id="PTHR12264">
    <property type="entry name" value="TRANSCRIPTION INITIATION FACTOR TFIID SUBUNIT 12"/>
    <property type="match status" value="1"/>
</dbReference>
<dbReference type="Proteomes" id="UP001158576">
    <property type="component" value="Chromosome PAR"/>
</dbReference>
<comment type="similarity">
    <text evidence="2">Belongs to the TAF12 family.</text>
</comment>
<protein>
    <recommendedName>
        <fullName evidence="3">Transcription initiation factor TFIID subunit 12</fullName>
    </recommendedName>
</protein>
<keyword evidence="5" id="KW-0804">Transcription</keyword>
<sequence length="203" mass="23038">MSQPNHSNPNPQVSQGNIQYVSQNQVNTTIRNVQPVTSMTTPSTGPTQMVYMTNPTNARLVQPGGQMVRIVRPNYPMSRPIQRPYTSQGQSIVNSEETTKLMPKSKMQALARDVEQNSILEDDVMELLHRLAEDFVENVVSGSCTLAKHRRCTTLDVQDVKLALYKNWQMQIPGFTVEDSKNRKSTGEAHKQRMQLIRKTLKR</sequence>
<name>A0ABN7S662_OIKDI</name>
<keyword evidence="4" id="KW-0805">Transcription regulation</keyword>
<evidence type="ECO:0000256" key="6">
    <source>
        <dbReference type="ARBA" id="ARBA00023242"/>
    </source>
</evidence>
<evidence type="ECO:0000313" key="9">
    <source>
        <dbReference type="Proteomes" id="UP001158576"/>
    </source>
</evidence>
<keyword evidence="9" id="KW-1185">Reference proteome</keyword>
<evidence type="ECO:0000259" key="7">
    <source>
        <dbReference type="Pfam" id="PF03847"/>
    </source>
</evidence>
<evidence type="ECO:0000256" key="2">
    <source>
        <dbReference type="ARBA" id="ARBA00007530"/>
    </source>
</evidence>
<dbReference type="EMBL" id="OU015568">
    <property type="protein sequence ID" value="CAG5090939.1"/>
    <property type="molecule type" value="Genomic_DNA"/>
</dbReference>
<gene>
    <name evidence="8" type="ORF">OKIOD_LOCUS4336</name>
</gene>
<dbReference type="InterPro" id="IPR003228">
    <property type="entry name" value="TFIID_TAF12_dom"/>
</dbReference>
<dbReference type="InterPro" id="IPR009072">
    <property type="entry name" value="Histone-fold"/>
</dbReference>
<dbReference type="PANTHER" id="PTHR12264:SF21">
    <property type="entry name" value="TRANSCRIPTION INITIATION FACTOR TFIID SUBUNIT 12"/>
    <property type="match status" value="1"/>
</dbReference>
<evidence type="ECO:0000313" key="8">
    <source>
        <dbReference type="EMBL" id="CAG5090939.1"/>
    </source>
</evidence>
<evidence type="ECO:0000256" key="5">
    <source>
        <dbReference type="ARBA" id="ARBA00023163"/>
    </source>
</evidence>